<organism evidence="2">
    <name type="scientific">Kadipiro virus</name>
    <dbReference type="NCBI Taxonomy" id="104580"/>
    <lineage>
        <taxon>Viruses</taxon>
        <taxon>Riboviria</taxon>
        <taxon>Orthornavirae</taxon>
        <taxon>Duplornaviricota</taxon>
        <taxon>Resentoviricetes</taxon>
        <taxon>Reovirales</taxon>
        <taxon>Sedoreoviridae</taxon>
        <taxon>Seadornavirus</taxon>
        <taxon>Seadornavirus kadipiroense</taxon>
    </lineage>
</organism>
<dbReference type="InterPro" id="IPR009982">
    <property type="entry name" value="Seadorna_VP6"/>
</dbReference>
<protein>
    <submittedName>
        <fullName evidence="2">VP5 protein</fullName>
    </submittedName>
</protein>
<evidence type="ECO:0000256" key="1">
    <source>
        <dbReference type="SAM" id="Coils"/>
    </source>
</evidence>
<accession>A0A8E0KGH9</accession>
<keyword evidence="1" id="KW-0175">Coiled coil</keyword>
<name>A0A8E0KGH9_9REOV</name>
<dbReference type="EMBL" id="BR001725">
    <property type="protein sequence ID" value="FAA04041.1"/>
    <property type="molecule type" value="Genomic_RNA"/>
</dbReference>
<gene>
    <name evidence="2" type="primary">VP5</name>
</gene>
<feature type="coiled-coil region" evidence="1">
    <location>
        <begin position="117"/>
        <end position="144"/>
    </location>
</feature>
<evidence type="ECO:0000313" key="2">
    <source>
        <dbReference type="EMBL" id="FAA04041.1"/>
    </source>
</evidence>
<sequence length="554" mass="62852">MNINYGNNHFNAINCIPVSYGLVSTEPVSLCYVVPNLVVQQVSSPVEANGCDSCVFDSGNGSVNDLDSLSLNSQPVSNWADDVVDDYELQTPAVNAELNQPNPVGLVKFDVNLQAENFDLRDENNALRDENNALKLELAILKEEKIKRLNLGVEIVEDNVIKAIIKEVKVAERVMNRLPSKDPSVLARIEALLRMKDELTLKGHFTKECKRLIGGYKSVNGERDESLMIYLTTANHNQFLTALFEMYYDNHPKHEVINLLAYLHKFNFNVNLDKQAVIDVTRVKYNNNIDSNDLNVKVDFDDSVIGSDYMYGTHELEGFSLAMLHALSHVDSTINGKGLAKYHVGAACRMNECSIVEVFSNGVSKKYKPFKCWDSYVILPTLEGEVNGRIEAVLHHVGVTYITLVRCYDKLDSLHSQRLHHYDYLVNGSVSRTASTLANKYKLKTFDILFTEDGLCLHSVGCRHNILSKVNCCYNSYQRNGEQQRTHKQPRDDKRRVEGKTNIKHDYQHINNQHQGQTINNGIQQRQQYAGHRQYIRTARFANSSNNTSWRSDN</sequence>
<dbReference type="Pfam" id="PF07407">
    <property type="entry name" value="Seadorna_VP6"/>
    <property type="match status" value="1"/>
</dbReference>
<proteinExistence type="predicted"/>
<reference evidence="2" key="1">
    <citation type="journal article" date="2021" name="MBio">
        <title>Hidden Viral Sequences in Public Sequencing Data and Warning for Future Emerging Diseases.</title>
        <authorList>
            <person name="Kawasaki J."/>
            <person name="Kojima S."/>
            <person name="Tomonaga K."/>
            <person name="Horie M."/>
        </authorList>
    </citation>
    <scope>NUCLEOTIDE SEQUENCE</scope>
    <source>
        <strain evidence="2">Rat/2019/399</strain>
    </source>
</reference>